<evidence type="ECO:0000256" key="11">
    <source>
        <dbReference type="ARBA" id="ARBA00022917"/>
    </source>
</evidence>
<evidence type="ECO:0000256" key="3">
    <source>
        <dbReference type="ARBA" id="ARBA00007078"/>
    </source>
</evidence>
<dbReference type="KEGG" id="lxl:KDY119_01356"/>
<feature type="short sequence motif" description="'KMSKS' region" evidence="15">
    <location>
        <begin position="659"/>
        <end position="663"/>
    </location>
</feature>
<keyword evidence="6 15" id="KW-0436">Ligase</keyword>
<comment type="subunit">
    <text evidence="4 15">Monomer.</text>
</comment>
<dbReference type="SUPFAM" id="SSF52374">
    <property type="entry name" value="Nucleotidylyl transferase"/>
    <property type="match status" value="1"/>
</dbReference>
<evidence type="ECO:0000256" key="2">
    <source>
        <dbReference type="ARBA" id="ARBA00004496"/>
    </source>
</evidence>
<evidence type="ECO:0000259" key="17">
    <source>
        <dbReference type="Pfam" id="PF00133"/>
    </source>
</evidence>
<evidence type="ECO:0000256" key="10">
    <source>
        <dbReference type="ARBA" id="ARBA00022840"/>
    </source>
</evidence>
<dbReference type="Pfam" id="PF08264">
    <property type="entry name" value="Anticodon_1"/>
    <property type="match status" value="1"/>
</dbReference>
<dbReference type="InterPro" id="IPR033709">
    <property type="entry name" value="Anticodon_Ile_ABEc"/>
</dbReference>
<dbReference type="GO" id="GO:0002161">
    <property type="term" value="F:aminoacyl-tRNA deacylase activity"/>
    <property type="evidence" value="ECO:0007669"/>
    <property type="project" value="InterPro"/>
</dbReference>
<protein>
    <recommendedName>
        <fullName evidence="15">Isoleucine--tRNA ligase</fullName>
        <ecNumber evidence="15">6.1.1.5</ecNumber>
    </recommendedName>
    <alternativeName>
        <fullName evidence="15">Isoleucyl-tRNA synthetase</fullName>
        <shortName evidence="15">IleRS</shortName>
    </alternativeName>
</protein>
<proteinExistence type="inferred from homology"/>
<dbReference type="CDD" id="cd07961">
    <property type="entry name" value="Anticodon_Ia_Ile_ABEc"/>
    <property type="match status" value="1"/>
</dbReference>
<dbReference type="SUPFAM" id="SSF47323">
    <property type="entry name" value="Anticodon-binding domain of a subclass of class I aminoacyl-tRNA synthetases"/>
    <property type="match status" value="1"/>
</dbReference>
<comment type="similarity">
    <text evidence="3 15">Belongs to the class-I aminoacyl-tRNA synthetase family. IleS type 2 subfamily.</text>
</comment>
<keyword evidence="5 15" id="KW-0963">Cytoplasm</keyword>
<evidence type="ECO:0000256" key="13">
    <source>
        <dbReference type="ARBA" id="ARBA00025217"/>
    </source>
</evidence>
<feature type="binding site" evidence="15">
    <location>
        <position position="662"/>
    </location>
    <ligand>
        <name>ATP</name>
        <dbReference type="ChEBI" id="CHEBI:30616"/>
    </ligand>
</feature>
<evidence type="ECO:0000313" key="20">
    <source>
        <dbReference type="Proteomes" id="UP000326702"/>
    </source>
</evidence>
<dbReference type="FunFam" id="3.40.50.620:FF:000075">
    <property type="entry name" value="Isoleucine--tRNA ligase"/>
    <property type="match status" value="1"/>
</dbReference>
<feature type="region of interest" description="Disordered" evidence="16">
    <location>
        <begin position="1"/>
        <end position="22"/>
    </location>
</feature>
<dbReference type="NCBIfam" id="TIGR00392">
    <property type="entry name" value="ileS"/>
    <property type="match status" value="1"/>
</dbReference>
<dbReference type="PROSITE" id="PS00178">
    <property type="entry name" value="AA_TRNA_LIGASE_I"/>
    <property type="match status" value="1"/>
</dbReference>
<evidence type="ECO:0000256" key="14">
    <source>
        <dbReference type="ARBA" id="ARBA00048359"/>
    </source>
</evidence>
<dbReference type="GO" id="GO:0000049">
    <property type="term" value="F:tRNA binding"/>
    <property type="evidence" value="ECO:0007669"/>
    <property type="project" value="InterPro"/>
</dbReference>
<dbReference type="GO" id="GO:0004822">
    <property type="term" value="F:isoleucine-tRNA ligase activity"/>
    <property type="evidence" value="ECO:0007669"/>
    <property type="project" value="UniProtKB-UniRule"/>
</dbReference>
<dbReference type="InterPro" id="IPR013155">
    <property type="entry name" value="M/V/L/I-tRNA-synth_anticd-bd"/>
</dbReference>
<dbReference type="InterPro" id="IPR009008">
    <property type="entry name" value="Val/Leu/Ile-tRNA-synth_edit"/>
</dbReference>
<dbReference type="PANTHER" id="PTHR42780:SF1">
    <property type="entry name" value="ISOLEUCINE--TRNA LIGASE, CYTOPLASMIC"/>
    <property type="match status" value="1"/>
</dbReference>
<comment type="function">
    <text evidence="13 15">Catalyzes the attachment of isoleucine to tRNA(Ile). As IleRS can inadvertently accommodate and process structurally similar amino acids such as valine, to avoid such errors it has two additional distinct tRNA(Ile)-dependent editing activities. One activity is designated as 'pretransfer' editing and involves the hydrolysis of activated Val-AMP. The other activity is designated 'posttransfer' editing and involves deacylation of mischarged Val-tRNA(Ile).</text>
</comment>
<evidence type="ECO:0000256" key="7">
    <source>
        <dbReference type="ARBA" id="ARBA00022723"/>
    </source>
</evidence>
<dbReference type="CDD" id="cd00818">
    <property type="entry name" value="IleRS_core"/>
    <property type="match status" value="1"/>
</dbReference>
<dbReference type="InterPro" id="IPR014729">
    <property type="entry name" value="Rossmann-like_a/b/a_fold"/>
</dbReference>
<keyword evidence="12 15" id="KW-0030">Aminoacyl-tRNA synthetase</keyword>
<evidence type="ECO:0000256" key="9">
    <source>
        <dbReference type="ARBA" id="ARBA00022833"/>
    </source>
</evidence>
<dbReference type="Gene3D" id="1.10.730.10">
    <property type="entry name" value="Isoleucyl-tRNA Synthetase, Domain 1"/>
    <property type="match status" value="1"/>
</dbReference>
<keyword evidence="9 15" id="KW-0862">Zinc</keyword>
<dbReference type="InterPro" id="IPR023586">
    <property type="entry name" value="Ile-tRNA-ligase_type2"/>
</dbReference>
<keyword evidence="10 15" id="KW-0067">ATP-binding</keyword>
<dbReference type="Proteomes" id="UP000326702">
    <property type="component" value="Chromosome"/>
</dbReference>
<comment type="subcellular location">
    <subcellularLocation>
        <location evidence="2 15">Cytoplasm</location>
    </subcellularLocation>
</comment>
<name>A0A5P9Q9P1_9MICO</name>
<dbReference type="FunFam" id="3.40.50.620:FF:000063">
    <property type="entry name" value="Isoleucine--tRNA ligase"/>
    <property type="match status" value="1"/>
</dbReference>
<keyword evidence="20" id="KW-1185">Reference proteome</keyword>
<evidence type="ECO:0000256" key="16">
    <source>
        <dbReference type="SAM" id="MobiDB-lite"/>
    </source>
</evidence>
<dbReference type="EMBL" id="CP045529">
    <property type="protein sequence ID" value="QFU97850.1"/>
    <property type="molecule type" value="Genomic_DNA"/>
</dbReference>
<feature type="domain" description="Methionyl/Valyl/Leucyl/Isoleucyl-tRNA synthetase anticodon-binding" evidence="18">
    <location>
        <begin position="755"/>
        <end position="900"/>
    </location>
</feature>
<evidence type="ECO:0000313" key="19">
    <source>
        <dbReference type="EMBL" id="QFU97850.1"/>
    </source>
</evidence>
<keyword evidence="7 15" id="KW-0479">Metal-binding</keyword>
<dbReference type="EC" id="6.1.1.5" evidence="15"/>
<keyword evidence="11 15" id="KW-0648">Protein biosynthesis</keyword>
<dbReference type="Pfam" id="PF00133">
    <property type="entry name" value="tRNA-synt_1"/>
    <property type="match status" value="1"/>
</dbReference>
<dbReference type="InterPro" id="IPR001412">
    <property type="entry name" value="aa-tRNA-synth_I_CS"/>
</dbReference>
<evidence type="ECO:0000256" key="12">
    <source>
        <dbReference type="ARBA" id="ARBA00023146"/>
    </source>
</evidence>
<dbReference type="InterPro" id="IPR002301">
    <property type="entry name" value="Ile-tRNA-ligase"/>
</dbReference>
<dbReference type="PRINTS" id="PR00984">
    <property type="entry name" value="TRNASYNTHILE"/>
</dbReference>
<keyword evidence="8 15" id="KW-0547">Nucleotide-binding</keyword>
<dbReference type="GO" id="GO:0005737">
    <property type="term" value="C:cytoplasm"/>
    <property type="evidence" value="ECO:0007669"/>
    <property type="project" value="UniProtKB-SubCell"/>
</dbReference>
<accession>A0A5P9Q9P1</accession>
<gene>
    <name evidence="19" type="primary">iarS</name>
    <name evidence="15" type="synonym">ileS</name>
    <name evidence="19" type="ORF">KDY119_01356</name>
</gene>
<dbReference type="AlphaFoldDB" id="A0A5P9Q9P1"/>
<organism evidence="19 20">
    <name type="scientific">Luteimicrobium xylanilyticum</name>
    <dbReference type="NCBI Taxonomy" id="1133546"/>
    <lineage>
        <taxon>Bacteria</taxon>
        <taxon>Bacillati</taxon>
        <taxon>Actinomycetota</taxon>
        <taxon>Actinomycetes</taxon>
        <taxon>Micrococcales</taxon>
        <taxon>Luteimicrobium</taxon>
    </lineage>
</organism>
<evidence type="ECO:0000256" key="5">
    <source>
        <dbReference type="ARBA" id="ARBA00022490"/>
    </source>
</evidence>
<dbReference type="InterPro" id="IPR009080">
    <property type="entry name" value="tRNAsynth_Ia_anticodon-bd"/>
</dbReference>
<evidence type="ECO:0000256" key="15">
    <source>
        <dbReference type="HAMAP-Rule" id="MF_02003"/>
    </source>
</evidence>
<evidence type="ECO:0000259" key="18">
    <source>
        <dbReference type="Pfam" id="PF08264"/>
    </source>
</evidence>
<dbReference type="GO" id="GO:0008270">
    <property type="term" value="F:zinc ion binding"/>
    <property type="evidence" value="ECO:0007669"/>
    <property type="project" value="UniProtKB-UniRule"/>
</dbReference>
<evidence type="ECO:0000256" key="6">
    <source>
        <dbReference type="ARBA" id="ARBA00022598"/>
    </source>
</evidence>
<evidence type="ECO:0000256" key="8">
    <source>
        <dbReference type="ARBA" id="ARBA00022741"/>
    </source>
</evidence>
<sequence length="1129" mass="123924">MAHYPQHRSGDDARVPASPNLPDVERGTLAFWKSDGTFQASIDQRPAGDEGSNEFVFYDGPPFANGLPHYGHLLTGYVKDVVPRYQTMKGRRVERRFGWDTHGLPAELEAERILGITDKSQIDEMGVAAFNEACRTSVLKYTKEWEEYVERQARWVDFEHDYKTLDVTFMESVLWAFKQLYDKGLAYQGYRVLPYCWRDETPLSNHELGMDSDVYQSRQDPAVTVGLRLAGAREGSPAAALTPDVRAAVDGALVLIWTTTPWTLPSNLAVAVGPDVDYVVVQPEDGSPFASEHPGERVLLAQPRLGAFARELGEEPAVLATVRGADLAGAAYHPPFDYFVGHDNAHQVLVADFVTTEDGTGVVHLAPAFGEDDMAACDAAGIRPVVPVDSRGRFTTQVSDYAGEQVFDANPMIIADLKRVAGPVGRRAADERPVLVRHETYQHSYPHCWRCRNPLIYKAVSSWFVRVSQFRDRMVELNQEISWTPEHIKDGQFGKWLEGARDWSISRNRYWGSPIPVWQSDDPAYPRTDVYGSLAELERDFGRLPTNGAGEPDLHRPFIDELTRPNPDDPTGRSTMRRIPDVFDVWFDSGSMPFAQVHYPFENTDWFEHHFPGDFIVEYVGQTRGWFYLLHVLSTALFDRPAFRSCVSHGIILGDDGRKASKSLRNFPDPMEMFDAYGSDAVRWSLMSSPVLRGGNLVVAEENIRDAVRQVLLPLWSTYYFFTLYAGAANGGDGYVAKTVGADGGSSSAGLGALDRYVLARTRSLVARTTALLDAYDVAGACEAVREHLDVLTNWYVRTQRDRFWAEDPAAFDTLYTSLELLTRVMAPLAPLVTEEVWRGLTGGRSVHLTDWPTVEEPALAGVGDEATDALVTSMDEVRAVVSAAHGVRKAHQMRVRQPLATLTVVVADPEALAPYTDLLATELNVKAVELGGTSDTGSGAPAARFGISQRLAVNARAAGPRLGRGVQAVIKAAKAGDWYVADSSDDARVVVRTPDGEVPLEPAEYELSTVVGGGEDGGAAGEDSVGAAVLPGGGFVVLDLVLDDALRAEGYVRDLVRAVQDARKAAGLDVADRIDLRVEVPAERLVDVEKLGEFLASETLATSLDLTSLPDAAQDRTPVVVVSRAVRA</sequence>
<dbReference type="GO" id="GO:0006428">
    <property type="term" value="P:isoleucyl-tRNA aminoacylation"/>
    <property type="evidence" value="ECO:0007669"/>
    <property type="project" value="UniProtKB-UniRule"/>
</dbReference>
<feature type="region of interest" description="Disordered" evidence="16">
    <location>
        <begin position="555"/>
        <end position="574"/>
    </location>
</feature>
<dbReference type="Gene3D" id="3.40.50.620">
    <property type="entry name" value="HUPs"/>
    <property type="match status" value="2"/>
</dbReference>
<dbReference type="GO" id="GO:0005524">
    <property type="term" value="F:ATP binding"/>
    <property type="evidence" value="ECO:0007669"/>
    <property type="project" value="UniProtKB-UniRule"/>
</dbReference>
<dbReference type="OrthoDB" id="9810365at2"/>
<dbReference type="Gene3D" id="3.90.740.10">
    <property type="entry name" value="Valyl/Leucyl/Isoleucyl-tRNA synthetase, editing domain"/>
    <property type="match status" value="1"/>
</dbReference>
<feature type="compositionally biased region" description="Basic and acidic residues" evidence="16">
    <location>
        <begin position="555"/>
        <end position="571"/>
    </location>
</feature>
<dbReference type="Pfam" id="PF19302">
    <property type="entry name" value="DUF5915"/>
    <property type="match status" value="1"/>
</dbReference>
<reference evidence="19 20" key="1">
    <citation type="submission" date="2019-10" db="EMBL/GenBank/DDBJ databases">
        <title>Genome sequence of Luteimicrobium xylanilyticum HY-24.</title>
        <authorList>
            <person name="Kim D.Y."/>
            <person name="Park H.-Y."/>
        </authorList>
    </citation>
    <scope>NUCLEOTIDE SEQUENCE [LARGE SCALE GENOMIC DNA]</scope>
    <source>
        <strain evidence="19 20">HY-24</strain>
    </source>
</reference>
<feature type="short sequence motif" description="'HIGH' region" evidence="15">
    <location>
        <begin position="62"/>
        <end position="72"/>
    </location>
</feature>
<dbReference type="RefSeq" id="WP_153022096.1">
    <property type="nucleotide sequence ID" value="NZ_BAABIH010000012.1"/>
</dbReference>
<feature type="domain" description="Aminoacyl-tRNA synthetase class Ia" evidence="17">
    <location>
        <begin position="29"/>
        <end position="694"/>
    </location>
</feature>
<dbReference type="PANTHER" id="PTHR42780">
    <property type="entry name" value="SOLEUCYL-TRNA SYNTHETASE"/>
    <property type="match status" value="1"/>
</dbReference>
<dbReference type="HAMAP" id="MF_02003">
    <property type="entry name" value="Ile_tRNA_synth_type2"/>
    <property type="match status" value="1"/>
</dbReference>
<evidence type="ECO:0000256" key="4">
    <source>
        <dbReference type="ARBA" id="ARBA00011245"/>
    </source>
</evidence>
<comment type="catalytic activity">
    <reaction evidence="14 15">
        <text>tRNA(Ile) + L-isoleucine + ATP = L-isoleucyl-tRNA(Ile) + AMP + diphosphate</text>
        <dbReference type="Rhea" id="RHEA:11060"/>
        <dbReference type="Rhea" id="RHEA-COMP:9666"/>
        <dbReference type="Rhea" id="RHEA-COMP:9695"/>
        <dbReference type="ChEBI" id="CHEBI:30616"/>
        <dbReference type="ChEBI" id="CHEBI:33019"/>
        <dbReference type="ChEBI" id="CHEBI:58045"/>
        <dbReference type="ChEBI" id="CHEBI:78442"/>
        <dbReference type="ChEBI" id="CHEBI:78528"/>
        <dbReference type="ChEBI" id="CHEBI:456215"/>
        <dbReference type="EC" id="6.1.1.5"/>
    </reaction>
</comment>
<dbReference type="SUPFAM" id="SSF50677">
    <property type="entry name" value="ValRS/IleRS/LeuRS editing domain"/>
    <property type="match status" value="1"/>
</dbReference>
<dbReference type="InterPro" id="IPR002300">
    <property type="entry name" value="aa-tRNA-synth_Ia"/>
</dbReference>
<comment type="domain">
    <text evidence="15">IleRS has two distinct active sites: one for aminoacylation and one for editing. The misactivated valine is translocated from the active site to the editing site, which sterically excludes the correctly activated isoleucine. The single editing site contains two valyl binding pockets, one specific for each substrate (Val-AMP or Val-tRNA(Ile)).</text>
</comment>
<comment type="cofactor">
    <cofactor evidence="1 15">
        <name>Zn(2+)</name>
        <dbReference type="ChEBI" id="CHEBI:29105"/>
    </cofactor>
</comment>
<evidence type="ECO:0000256" key="1">
    <source>
        <dbReference type="ARBA" id="ARBA00001947"/>
    </source>
</evidence>